<dbReference type="Proteomes" id="UP000595437">
    <property type="component" value="Chromosome 2"/>
</dbReference>
<name>A0A7T8KK89_CALRO</name>
<reference evidence="3" key="1">
    <citation type="submission" date="2021-01" db="EMBL/GenBank/DDBJ databases">
        <title>Caligus Genome Assembly.</title>
        <authorList>
            <person name="Gallardo-Escarate C."/>
        </authorList>
    </citation>
    <scope>NUCLEOTIDE SEQUENCE [LARGE SCALE GENOMIC DNA]</scope>
</reference>
<organism evidence="2 3">
    <name type="scientific">Caligus rogercresseyi</name>
    <name type="common">Sea louse</name>
    <dbReference type="NCBI Taxonomy" id="217165"/>
    <lineage>
        <taxon>Eukaryota</taxon>
        <taxon>Metazoa</taxon>
        <taxon>Ecdysozoa</taxon>
        <taxon>Arthropoda</taxon>
        <taxon>Crustacea</taxon>
        <taxon>Multicrustacea</taxon>
        <taxon>Hexanauplia</taxon>
        <taxon>Copepoda</taxon>
        <taxon>Siphonostomatoida</taxon>
        <taxon>Caligidae</taxon>
        <taxon>Caligus</taxon>
    </lineage>
</organism>
<proteinExistence type="predicted"/>
<feature type="compositionally biased region" description="Low complexity" evidence="1">
    <location>
        <begin position="9"/>
        <end position="18"/>
    </location>
</feature>
<dbReference type="AlphaFoldDB" id="A0A7T8KK89"/>
<feature type="region of interest" description="Disordered" evidence="1">
    <location>
        <begin position="1"/>
        <end position="23"/>
    </location>
</feature>
<dbReference type="OrthoDB" id="239701at2759"/>
<accession>A0A7T8KK89</accession>
<gene>
    <name evidence="2" type="ORF">FKW44_002487</name>
</gene>
<feature type="non-terminal residue" evidence="2">
    <location>
        <position position="1"/>
    </location>
</feature>
<evidence type="ECO:0000256" key="1">
    <source>
        <dbReference type="SAM" id="MobiDB-lite"/>
    </source>
</evidence>
<feature type="non-terminal residue" evidence="2">
    <location>
        <position position="170"/>
    </location>
</feature>
<keyword evidence="3" id="KW-1185">Reference proteome</keyword>
<protein>
    <submittedName>
        <fullName evidence="2">Uncharacterized protein</fullName>
    </submittedName>
</protein>
<dbReference type="EMBL" id="CP045891">
    <property type="protein sequence ID" value="QQP57478.1"/>
    <property type="molecule type" value="Genomic_DNA"/>
</dbReference>
<evidence type="ECO:0000313" key="2">
    <source>
        <dbReference type="EMBL" id="QQP57478.1"/>
    </source>
</evidence>
<sequence length="170" mass="18732">DEGHPGRPSSLSEDGSSSLKWREEGTIEELRESLSECLRAASSSTLFSRRLTRRLLLLKRFWIAQVGGRKEVPSQQAPSKATPAPFLLGGQELTKCKSVSSGYVDATDGLARLGSRAALSFAFAFLKRAWRSGDDTDLCSELLIEALDVLRTLPPASLFYEDAISPVWWE</sequence>
<evidence type="ECO:0000313" key="3">
    <source>
        <dbReference type="Proteomes" id="UP000595437"/>
    </source>
</evidence>